<feature type="region of interest" description="Disordered" evidence="1">
    <location>
        <begin position="229"/>
        <end position="291"/>
    </location>
</feature>
<dbReference type="OrthoDB" id="2687259at2759"/>
<accession>A0A369J6X6</accession>
<feature type="compositionally biased region" description="Low complexity" evidence="1">
    <location>
        <begin position="258"/>
        <end position="275"/>
    </location>
</feature>
<dbReference type="Proteomes" id="UP000076154">
    <property type="component" value="Unassembled WGS sequence"/>
</dbReference>
<evidence type="ECO:0000313" key="2">
    <source>
        <dbReference type="EMBL" id="RDB17809.1"/>
    </source>
</evidence>
<proteinExistence type="predicted"/>
<evidence type="ECO:0000256" key="1">
    <source>
        <dbReference type="SAM" id="MobiDB-lite"/>
    </source>
</evidence>
<dbReference type="AlphaFoldDB" id="A0A369J6X6"/>
<dbReference type="InParanoid" id="A0A369J6X6"/>
<organism evidence="2 3">
    <name type="scientific">Hypsizygus marmoreus</name>
    <name type="common">White beech mushroom</name>
    <name type="synonym">Agaricus marmoreus</name>
    <dbReference type="NCBI Taxonomy" id="39966"/>
    <lineage>
        <taxon>Eukaryota</taxon>
        <taxon>Fungi</taxon>
        <taxon>Dikarya</taxon>
        <taxon>Basidiomycota</taxon>
        <taxon>Agaricomycotina</taxon>
        <taxon>Agaricomycetes</taxon>
        <taxon>Agaricomycetidae</taxon>
        <taxon>Agaricales</taxon>
        <taxon>Tricholomatineae</taxon>
        <taxon>Lyophyllaceae</taxon>
        <taxon>Hypsizygus</taxon>
    </lineage>
</organism>
<comment type="caution">
    <text evidence="2">The sequence shown here is derived from an EMBL/GenBank/DDBJ whole genome shotgun (WGS) entry which is preliminary data.</text>
</comment>
<dbReference type="EMBL" id="LUEZ02000107">
    <property type="protein sequence ID" value="RDB17809.1"/>
    <property type="molecule type" value="Genomic_DNA"/>
</dbReference>
<keyword evidence="3" id="KW-1185">Reference proteome</keyword>
<reference evidence="2" key="1">
    <citation type="submission" date="2018-04" db="EMBL/GenBank/DDBJ databases">
        <title>Whole genome sequencing of Hypsizygus marmoreus.</title>
        <authorList>
            <person name="Choi I.-G."/>
            <person name="Min B."/>
            <person name="Kim J.-G."/>
            <person name="Kim S."/>
            <person name="Oh Y.-L."/>
            <person name="Kong W.-S."/>
            <person name="Park H."/>
            <person name="Jeong J."/>
            <person name="Song E.-S."/>
        </authorList>
    </citation>
    <scope>NUCLEOTIDE SEQUENCE [LARGE SCALE GENOMIC DNA]</scope>
    <source>
        <strain evidence="2">51987-8</strain>
    </source>
</reference>
<name>A0A369J6X6_HYPMA</name>
<evidence type="ECO:0000313" key="3">
    <source>
        <dbReference type="Proteomes" id="UP000076154"/>
    </source>
</evidence>
<gene>
    <name evidence="2" type="ORF">Hypma_000673</name>
</gene>
<protein>
    <submittedName>
        <fullName evidence="2">Uncharacterized protein</fullName>
    </submittedName>
</protein>
<sequence>MATRHDQPRRDDEDRQARVSKARELIYEKGYVVNSDHVEELLKAESLVPTLNAFSKLLGQFGLDVYDLVVVDLMHELELGVWKALLLHLIRILHTQGPAAVLEFNARFRQVASFGRSTIHAFPYNVADLKKLAARDFEDILQCCIPCFEDLLPDPHNKTILDLLYLMAYFHSLAKLRMHTDSSLRVLRQVTKALGDGLRFFADETCRHFDTFETDGEYQAWNRAAARQAAKHAQSTAEASGLPPVDAPTQPPTALTQSPTVLMLPPTTPTLRPAAPSTPPAPPSTLFKPTSGKRAKTFNLKTSKAHALGDYADQVEKFGTLDSLSTILGESTHRVVKAFNSCTNRNNAIPQITSIDTRTTVHARMTQELDALLKTDHSEGEDDINPSVTEEQLSKSYHIAIVDKKNKRYLPDLVQEHREDPAFQDFVPRLKAHLLARHRNLPYTGETVTTFTTAELSEVVIQHNLIYEHATASFNFTSYDICREQDTINTNTQRCDIMLPSFEDDKNNDESGNHLY</sequence>
<dbReference type="STRING" id="39966.A0A369J6X6"/>